<evidence type="ECO:0000313" key="3">
    <source>
        <dbReference type="EMBL" id="EFL44471.1"/>
    </source>
</evidence>
<gene>
    <name evidence="3" type="ORF">HMPREF9248_1131</name>
</gene>
<evidence type="ECO:0000313" key="4">
    <source>
        <dbReference type="Proteomes" id="UP000004431"/>
    </source>
</evidence>
<feature type="region of interest" description="Disordered" evidence="1">
    <location>
        <begin position="1"/>
        <end position="22"/>
    </location>
</feature>
<organism evidence="3 4">
    <name type="scientific">Fannyhessea vaginae PB189-T1-4</name>
    <dbReference type="NCBI Taxonomy" id="866774"/>
    <lineage>
        <taxon>Bacteria</taxon>
        <taxon>Bacillati</taxon>
        <taxon>Actinomycetota</taxon>
        <taxon>Coriobacteriia</taxon>
        <taxon>Coriobacteriales</taxon>
        <taxon>Atopobiaceae</taxon>
        <taxon>Fannyhessea</taxon>
    </lineage>
</organism>
<sequence length="270" mass="29709">MATFNNPTPAQSNQPGQFTDIDTQKPKRPWLLYGVCGVLVVGIVAFGAYVYATQQQTRQQNQTAQQVAQSQPAQTQPQVDDNKKDKNGAGDANGDSGKKELEVAYTQYEQALKNPQTYLAKKGGAAFKTYKYLMCDIDKNNIADVVLLGTDGNADNPSSYSAAVLMSGGYEDSFTHPKTTFNLEKGGKVEAYLSRNVKHETLLYTRKKDGVCQSELYAFFSNTLKKVSEKTYQDGDGAGDFEASQWQKLSWDDAYDVADLTPLSTIKQGK</sequence>
<feature type="transmembrane region" description="Helical" evidence="2">
    <location>
        <begin position="30"/>
        <end position="52"/>
    </location>
</feature>
<keyword evidence="2" id="KW-0812">Transmembrane</keyword>
<accession>A0ABN0B0V5</accession>
<comment type="caution">
    <text evidence="3">The sequence shown here is derived from an EMBL/GenBank/DDBJ whole genome shotgun (WGS) entry which is preliminary data.</text>
</comment>
<dbReference type="Proteomes" id="UP000004431">
    <property type="component" value="Unassembled WGS sequence"/>
</dbReference>
<name>A0ABN0B0V5_9ACTN</name>
<feature type="compositionally biased region" description="Polar residues" evidence="1">
    <location>
        <begin position="1"/>
        <end position="21"/>
    </location>
</feature>
<dbReference type="EMBL" id="AEDQ01000014">
    <property type="protein sequence ID" value="EFL44471.1"/>
    <property type="molecule type" value="Genomic_DNA"/>
</dbReference>
<keyword evidence="4" id="KW-1185">Reference proteome</keyword>
<dbReference type="RefSeq" id="WP_006303743.1">
    <property type="nucleotide sequence ID" value="NZ_AEDQ01000014.1"/>
</dbReference>
<protein>
    <submittedName>
        <fullName evidence="3">Uncharacterized protein</fullName>
    </submittedName>
</protein>
<feature type="compositionally biased region" description="Low complexity" evidence="1">
    <location>
        <begin position="63"/>
        <end position="78"/>
    </location>
</feature>
<reference evidence="3 4" key="1">
    <citation type="submission" date="2010-08" db="EMBL/GenBank/DDBJ databases">
        <authorList>
            <person name="Durkin A.S."/>
            <person name="Madupu R."/>
            <person name="Torralba M."/>
            <person name="Gillis M."/>
            <person name="Methe B."/>
            <person name="Sutton G."/>
            <person name="Nelson K.E."/>
        </authorList>
    </citation>
    <scope>NUCLEOTIDE SEQUENCE [LARGE SCALE GENOMIC DNA]</scope>
    <source>
        <strain evidence="3 4">PB189-T1-4</strain>
    </source>
</reference>
<keyword evidence="2" id="KW-0472">Membrane</keyword>
<proteinExistence type="predicted"/>
<feature type="region of interest" description="Disordered" evidence="1">
    <location>
        <begin position="63"/>
        <end position="98"/>
    </location>
</feature>
<keyword evidence="2" id="KW-1133">Transmembrane helix</keyword>
<evidence type="ECO:0000256" key="1">
    <source>
        <dbReference type="SAM" id="MobiDB-lite"/>
    </source>
</evidence>
<evidence type="ECO:0000256" key="2">
    <source>
        <dbReference type="SAM" id="Phobius"/>
    </source>
</evidence>